<proteinExistence type="predicted"/>
<protein>
    <submittedName>
        <fullName evidence="2">Uncharacterized protein</fullName>
    </submittedName>
</protein>
<sequence>MIGLFNIPCDSPIEFYALPPPERHFTFPLTPEENLLIATFGGKEKAKEKIGTKYLTGEREFVERDKEEPLSSTEAWKLLIHRSQLLRQYARLESPSDSIKAKIIKNAKNIQNNPKLQSSQSTIVRRQAFRISSKEAKFKLKIVERDQ</sequence>
<dbReference type="WBParaSite" id="Minc3s01364g23159">
    <property type="protein sequence ID" value="Minc3s01364g23159"/>
    <property type="gene ID" value="Minc3s01364g23159"/>
</dbReference>
<dbReference type="Proteomes" id="UP000887563">
    <property type="component" value="Unplaced"/>
</dbReference>
<reference evidence="2" key="1">
    <citation type="submission" date="2022-11" db="UniProtKB">
        <authorList>
            <consortium name="WormBaseParasite"/>
        </authorList>
    </citation>
    <scope>IDENTIFICATION</scope>
</reference>
<evidence type="ECO:0000313" key="1">
    <source>
        <dbReference type="Proteomes" id="UP000887563"/>
    </source>
</evidence>
<accession>A0A914M6Q4</accession>
<organism evidence="1 2">
    <name type="scientific">Meloidogyne incognita</name>
    <name type="common">Southern root-knot nematode worm</name>
    <name type="synonym">Oxyuris incognita</name>
    <dbReference type="NCBI Taxonomy" id="6306"/>
    <lineage>
        <taxon>Eukaryota</taxon>
        <taxon>Metazoa</taxon>
        <taxon>Ecdysozoa</taxon>
        <taxon>Nematoda</taxon>
        <taxon>Chromadorea</taxon>
        <taxon>Rhabditida</taxon>
        <taxon>Tylenchina</taxon>
        <taxon>Tylenchomorpha</taxon>
        <taxon>Tylenchoidea</taxon>
        <taxon>Meloidogynidae</taxon>
        <taxon>Meloidogyninae</taxon>
        <taxon>Meloidogyne</taxon>
        <taxon>Meloidogyne incognita group</taxon>
    </lineage>
</organism>
<evidence type="ECO:0000313" key="2">
    <source>
        <dbReference type="WBParaSite" id="Minc3s01364g23159"/>
    </source>
</evidence>
<dbReference type="AlphaFoldDB" id="A0A914M6Q4"/>
<name>A0A914M6Q4_MELIC</name>
<keyword evidence="1" id="KW-1185">Reference proteome</keyword>